<accession>A0A4P7NU15</accession>
<comment type="subcellular location">
    <subcellularLocation>
        <location evidence="2">Chromosome</location>
        <location evidence="2">Centromere</location>
    </subcellularLocation>
    <subcellularLocation>
        <location evidence="1">Nucleus</location>
    </subcellularLocation>
</comment>
<gene>
    <name evidence="8" type="ORF">PoMZ_13013</name>
</gene>
<evidence type="ECO:0000256" key="7">
    <source>
        <dbReference type="SAM" id="MobiDB-lite"/>
    </source>
</evidence>
<sequence>MPTALDNELESLRKRAEHLRAEVKLRASTLLLNPVAATQLLDEQPAQAAAPALLLPTPPSKSRSKSSSNAPLGPKQRDLLKKRRAKQAAHDQRNTYRTCAGITTFKVRDPDPAAVDGGAVLGVRIEVMRSGRFMRPFYVLLNRPWDKDAAAKRYLRVHRHTLPAAIPLAGLAARYLPAPRSASSGKRPRQDLGAFVRRLRRELVRYHQRLGAVADLRAVVGLDDRSKAPVGTPADEPPEAVVMKSIEDDRESRARQRRAVAGIVDIEPVDTAATQFRFDWRDGRVGRLVIGPGGEVLQSVVVLPDGGRDRVTQQDVFGDCARIEDVVTKLRGPLGGT</sequence>
<proteinExistence type="inferred from homology"/>
<evidence type="ECO:0000256" key="5">
    <source>
        <dbReference type="ARBA" id="ARBA00023242"/>
    </source>
</evidence>
<organism evidence="8 9">
    <name type="scientific">Pyricularia oryzae</name>
    <name type="common">Rice blast fungus</name>
    <name type="synonym">Magnaporthe oryzae</name>
    <dbReference type="NCBI Taxonomy" id="318829"/>
    <lineage>
        <taxon>Eukaryota</taxon>
        <taxon>Fungi</taxon>
        <taxon>Dikarya</taxon>
        <taxon>Ascomycota</taxon>
        <taxon>Pezizomycotina</taxon>
        <taxon>Sordariomycetes</taxon>
        <taxon>Sordariomycetidae</taxon>
        <taxon>Magnaporthales</taxon>
        <taxon>Pyriculariaceae</taxon>
        <taxon>Pyricularia</taxon>
    </lineage>
</organism>
<evidence type="ECO:0000256" key="6">
    <source>
        <dbReference type="ARBA" id="ARBA00023328"/>
    </source>
</evidence>
<dbReference type="GO" id="GO:0031511">
    <property type="term" value="C:Mis6-Sim4 complex"/>
    <property type="evidence" value="ECO:0007669"/>
    <property type="project" value="TreeGrafter"/>
</dbReference>
<reference evidence="8 9" key="1">
    <citation type="journal article" date="2019" name="Mol. Biol. Evol.">
        <title>Blast fungal genomes show frequent chromosomal changes, gene gains and losses, and effector gene turnover.</title>
        <authorList>
            <person name="Gomez Luciano L.B."/>
            <person name="Jason Tsai I."/>
            <person name="Chuma I."/>
            <person name="Tosa Y."/>
            <person name="Chen Y.H."/>
            <person name="Li J.Y."/>
            <person name="Li M.Y."/>
            <person name="Jade Lu M.Y."/>
            <person name="Nakayashiki H."/>
            <person name="Li W.H."/>
        </authorList>
    </citation>
    <scope>NUCLEOTIDE SEQUENCE [LARGE SCALE GENOMIC DNA]</scope>
    <source>
        <strain evidence="8">MZ5-1-6</strain>
    </source>
</reference>
<evidence type="ECO:0000313" key="9">
    <source>
        <dbReference type="Proteomes" id="UP000294847"/>
    </source>
</evidence>
<keyword evidence="6" id="KW-0137">Centromere</keyword>
<evidence type="ECO:0000256" key="3">
    <source>
        <dbReference type="ARBA" id="ARBA00007321"/>
    </source>
</evidence>
<dbReference type="EMBL" id="CP034210">
    <property type="protein sequence ID" value="QBZ66044.1"/>
    <property type="molecule type" value="Genomic_DNA"/>
</dbReference>
<evidence type="ECO:0000256" key="4">
    <source>
        <dbReference type="ARBA" id="ARBA00022454"/>
    </source>
</evidence>
<dbReference type="AlphaFoldDB" id="A0A4P7NU15"/>
<keyword evidence="4" id="KW-0158">Chromosome</keyword>
<comment type="similarity">
    <text evidence="3">Belongs to the CENP-O/MCM21 family.</text>
</comment>
<dbReference type="PANTHER" id="PTHR14582">
    <property type="entry name" value="INNER KINETOCHORE SUBUNIT MAL2"/>
    <property type="match status" value="1"/>
</dbReference>
<keyword evidence="5" id="KW-0539">Nucleus</keyword>
<dbReference type="SMR" id="A0A4P7NU15"/>
<dbReference type="InterPro" id="IPR018464">
    <property type="entry name" value="CENP-O"/>
</dbReference>
<dbReference type="Proteomes" id="UP000294847">
    <property type="component" value="Chromosome 7"/>
</dbReference>
<dbReference type="OMA" id="NHHRVAF"/>
<dbReference type="GO" id="GO:0005634">
    <property type="term" value="C:nucleus"/>
    <property type="evidence" value="ECO:0007669"/>
    <property type="project" value="UniProtKB-SubCell"/>
</dbReference>
<name>A0A4P7NU15_PYROR</name>
<evidence type="ECO:0000313" key="8">
    <source>
        <dbReference type="EMBL" id="QBZ66044.1"/>
    </source>
</evidence>
<evidence type="ECO:0000256" key="1">
    <source>
        <dbReference type="ARBA" id="ARBA00004123"/>
    </source>
</evidence>
<protein>
    <submittedName>
        <fullName evidence="8">Uncharacterized protein</fullName>
    </submittedName>
</protein>
<feature type="region of interest" description="Disordered" evidence="7">
    <location>
        <begin position="54"/>
        <end position="93"/>
    </location>
</feature>
<dbReference type="PANTHER" id="PTHR14582:SF1">
    <property type="entry name" value="CENTROMERE PROTEIN O"/>
    <property type="match status" value="1"/>
</dbReference>
<evidence type="ECO:0000256" key="2">
    <source>
        <dbReference type="ARBA" id="ARBA00004584"/>
    </source>
</evidence>
<dbReference type="Pfam" id="PF09496">
    <property type="entry name" value="CENP-O"/>
    <property type="match status" value="1"/>
</dbReference>